<dbReference type="GO" id="GO:0016491">
    <property type="term" value="F:oxidoreductase activity"/>
    <property type="evidence" value="ECO:0007669"/>
    <property type="project" value="InterPro"/>
</dbReference>
<dbReference type="InterPro" id="IPR013113">
    <property type="entry name" value="SIP_FAD-bd"/>
</dbReference>
<dbReference type="Proteomes" id="UP000270021">
    <property type="component" value="Chromosome"/>
</dbReference>
<name>A0A3Q8WVT2_9ACTO</name>
<keyword evidence="3" id="KW-1185">Reference proteome</keyword>
<dbReference type="PANTHER" id="PTHR30157">
    <property type="entry name" value="FERRIC REDUCTASE, NADPH-DEPENDENT"/>
    <property type="match status" value="1"/>
</dbReference>
<evidence type="ECO:0000313" key="2">
    <source>
        <dbReference type="EMBL" id="AZN31063.1"/>
    </source>
</evidence>
<dbReference type="Pfam" id="PF04954">
    <property type="entry name" value="SIP"/>
    <property type="match status" value="1"/>
</dbReference>
<evidence type="ECO:0000259" key="1">
    <source>
        <dbReference type="PROSITE" id="PS51384"/>
    </source>
</evidence>
<protein>
    <submittedName>
        <fullName evidence="2">Siderophore-interacting protein</fullName>
    </submittedName>
</protein>
<gene>
    <name evidence="2" type="ORF">EJO69_05080</name>
</gene>
<feature type="domain" description="FAD-binding FR-type" evidence="1">
    <location>
        <begin position="2"/>
        <end position="138"/>
    </location>
</feature>
<dbReference type="Pfam" id="PF08021">
    <property type="entry name" value="FAD_binding_9"/>
    <property type="match status" value="1"/>
</dbReference>
<dbReference type="InterPro" id="IPR039261">
    <property type="entry name" value="FNR_nucleotide-bd"/>
</dbReference>
<reference evidence="2 3" key="1">
    <citation type="submission" date="2018-12" db="EMBL/GenBank/DDBJ databases">
        <title>Complete genome sequence of Flaviflexus salsibiostraticola KCTC 33148.</title>
        <authorList>
            <person name="Bae J.-W."/>
        </authorList>
    </citation>
    <scope>NUCLEOTIDE SEQUENCE [LARGE SCALE GENOMIC DNA]</scope>
    <source>
        <strain evidence="2 3">KCTC 33148</strain>
    </source>
</reference>
<dbReference type="Gene3D" id="2.40.30.10">
    <property type="entry name" value="Translation factors"/>
    <property type="match status" value="1"/>
</dbReference>
<dbReference type="PROSITE" id="PS51384">
    <property type="entry name" value="FAD_FR"/>
    <property type="match status" value="1"/>
</dbReference>
<dbReference type="PANTHER" id="PTHR30157:SF0">
    <property type="entry name" value="NADPH-DEPENDENT FERRIC-CHELATE REDUCTASE"/>
    <property type="match status" value="1"/>
</dbReference>
<dbReference type="CDD" id="cd06193">
    <property type="entry name" value="siderophore_interacting"/>
    <property type="match status" value="1"/>
</dbReference>
<accession>A0A3Q8WVT2</accession>
<dbReference type="Gene3D" id="3.40.50.80">
    <property type="entry name" value="Nucleotide-binding domain of ferredoxin-NADP reductase (FNR) module"/>
    <property type="match status" value="1"/>
</dbReference>
<dbReference type="AlphaFoldDB" id="A0A3Q8WVT2"/>
<proteinExistence type="predicted"/>
<dbReference type="RefSeq" id="WP_126042358.1">
    <property type="nucleotide sequence ID" value="NZ_CP034438.1"/>
</dbReference>
<dbReference type="InterPro" id="IPR017927">
    <property type="entry name" value="FAD-bd_FR_type"/>
</dbReference>
<organism evidence="2 3">
    <name type="scientific">Flaviflexus salsibiostraticola</name>
    <dbReference type="NCBI Taxonomy" id="1282737"/>
    <lineage>
        <taxon>Bacteria</taxon>
        <taxon>Bacillati</taxon>
        <taxon>Actinomycetota</taxon>
        <taxon>Actinomycetes</taxon>
        <taxon>Actinomycetales</taxon>
        <taxon>Actinomycetaceae</taxon>
        <taxon>Flaviflexus</taxon>
    </lineage>
</organism>
<dbReference type="EMBL" id="CP034438">
    <property type="protein sequence ID" value="AZN31063.1"/>
    <property type="molecule type" value="Genomic_DNA"/>
</dbReference>
<dbReference type="OrthoDB" id="3291337at2"/>
<dbReference type="InterPro" id="IPR039374">
    <property type="entry name" value="SIP_fam"/>
</dbReference>
<dbReference type="KEGG" id="fsl:EJO69_05080"/>
<dbReference type="InterPro" id="IPR007037">
    <property type="entry name" value="SIP_rossman_dom"/>
</dbReference>
<evidence type="ECO:0000313" key="3">
    <source>
        <dbReference type="Proteomes" id="UP000270021"/>
    </source>
</evidence>
<sequence length="301" mass="32359">MYAPLRAAVRTATDLSPSFRRIVFTGPDLDALEAESPVYDQRIKLILPPASGRLPVLDSPEWYRSWLALPEEERGSMRTYSIRGVIRGSEGTRLVVDFALHEGACGPAGDWAAAASEGEELLIVAPCDGPASGGFEFDPGGAREIVLLGDETAAPAIARILEDLAAHDTPVTGGRAFIEVPTSADRLTIDGPASVEVRWLPRDGAARGDLLAAALGWHIAEQEEHSAESEESSDLIWETPAYSASGEAITPRATTSGTYYWIAGESSIVTGLRRHLVREVGIDRSQVAFMGYWREGVAMRG</sequence>